<dbReference type="EMBL" id="BTSY01000002">
    <property type="protein sequence ID" value="GMT15118.1"/>
    <property type="molecule type" value="Genomic_DNA"/>
</dbReference>
<dbReference type="Proteomes" id="UP001432322">
    <property type="component" value="Unassembled WGS sequence"/>
</dbReference>
<dbReference type="PANTHER" id="PTHR24168:SF21">
    <property type="entry name" value="KANK, ISOFORM D"/>
    <property type="match status" value="1"/>
</dbReference>
<dbReference type="SMART" id="SM00248">
    <property type="entry name" value="ANK"/>
    <property type="match status" value="5"/>
</dbReference>
<evidence type="ECO:0000313" key="4">
    <source>
        <dbReference type="Proteomes" id="UP001432322"/>
    </source>
</evidence>
<dbReference type="InterPro" id="IPR036770">
    <property type="entry name" value="Ankyrin_rpt-contain_sf"/>
</dbReference>
<evidence type="ECO:0000256" key="1">
    <source>
        <dbReference type="PROSITE-ProRule" id="PRU00023"/>
    </source>
</evidence>
<dbReference type="PROSITE" id="PS50297">
    <property type="entry name" value="ANK_REP_REGION"/>
    <property type="match status" value="2"/>
</dbReference>
<organism evidence="3 4">
    <name type="scientific">Pristionchus fissidentatus</name>
    <dbReference type="NCBI Taxonomy" id="1538716"/>
    <lineage>
        <taxon>Eukaryota</taxon>
        <taxon>Metazoa</taxon>
        <taxon>Ecdysozoa</taxon>
        <taxon>Nematoda</taxon>
        <taxon>Chromadorea</taxon>
        <taxon>Rhabditida</taxon>
        <taxon>Rhabditina</taxon>
        <taxon>Diplogasteromorpha</taxon>
        <taxon>Diplogasteroidea</taxon>
        <taxon>Neodiplogasteridae</taxon>
        <taxon>Pristionchus</taxon>
    </lineage>
</organism>
<name>A0AAV5VA72_9BILA</name>
<feature type="compositionally biased region" description="Basic and acidic residues" evidence="2">
    <location>
        <begin position="108"/>
        <end position="137"/>
    </location>
</feature>
<keyword evidence="4" id="KW-1185">Reference proteome</keyword>
<accession>A0AAV5VA72</accession>
<dbReference type="SUPFAM" id="SSF48403">
    <property type="entry name" value="Ankyrin repeat"/>
    <property type="match status" value="1"/>
</dbReference>
<comment type="caution">
    <text evidence="3">The sequence shown here is derived from an EMBL/GenBank/DDBJ whole genome shotgun (WGS) entry which is preliminary data.</text>
</comment>
<feature type="compositionally biased region" description="Basic and acidic residues" evidence="2">
    <location>
        <begin position="19"/>
        <end position="43"/>
    </location>
</feature>
<dbReference type="GO" id="GO:0005856">
    <property type="term" value="C:cytoskeleton"/>
    <property type="evidence" value="ECO:0007669"/>
    <property type="project" value="TreeGrafter"/>
</dbReference>
<sequence length="545" mass="60408">PREISEKEMEESSWILPIVEKRDHPEERKEEEEKKKVIGKDENANGLTPQQSPVSDPPPDYDMMDELDEELDSEVIIRDDEDARTESPEKIEMEEEEKEEEEEENEGEEKKEDQSKRLGEEEVESLKKLLVSEEPKAFLRGGIFRSLRSRTSKSSEDEEMQLSATATDASTPTEKPSEALKGKIALKKATSSDCVPPTVSKIPEPRDARIPRPKFAKYSLESNIRAETEDEEDEAADRLTPLRSELRSLGSWPSAAGSSNAPISVVPPPPIEEERCSDSESDGSEGSYETNEQDEGPFEPSEPLVDALKTLDRHVTGAKQKQEAVEWAMKLVQHEWLKTAASRSSKIERVRNFITCVKDYSENLHEFIINIDDSNANSALHYAVSNGNLNVASLLLDYDASVDCSNRAGYSPLMLAALVELKDPAEVNIIHRLFRAGDVNARAEPHGQTALMLSVSHGKLETAKLLIECGADVNVQDEEGSTALMCAAEHGHKALVQLLLSAPGIDASLYDCDSSTALSIAVENGHKEIGLLIYAHQKRHNETAI</sequence>
<evidence type="ECO:0000313" key="3">
    <source>
        <dbReference type="EMBL" id="GMT15118.1"/>
    </source>
</evidence>
<dbReference type="Pfam" id="PF12796">
    <property type="entry name" value="Ank_2"/>
    <property type="match status" value="2"/>
</dbReference>
<gene>
    <name evidence="3" type="ORF">PFISCL1PPCAC_6415</name>
</gene>
<dbReference type="PROSITE" id="PS50088">
    <property type="entry name" value="ANK_REPEAT"/>
    <property type="match status" value="2"/>
</dbReference>
<feature type="non-terminal residue" evidence="3">
    <location>
        <position position="1"/>
    </location>
</feature>
<dbReference type="PRINTS" id="PR01415">
    <property type="entry name" value="ANKYRIN"/>
</dbReference>
<keyword evidence="1" id="KW-0040">ANK repeat</keyword>
<feature type="region of interest" description="Disordered" evidence="2">
    <location>
        <begin position="1"/>
        <end position="302"/>
    </location>
</feature>
<feature type="compositionally biased region" description="Acidic residues" evidence="2">
    <location>
        <begin position="62"/>
        <end position="83"/>
    </location>
</feature>
<evidence type="ECO:0000256" key="2">
    <source>
        <dbReference type="SAM" id="MobiDB-lite"/>
    </source>
</evidence>
<reference evidence="3" key="1">
    <citation type="submission" date="2023-10" db="EMBL/GenBank/DDBJ databases">
        <title>Genome assembly of Pristionchus species.</title>
        <authorList>
            <person name="Yoshida K."/>
            <person name="Sommer R.J."/>
        </authorList>
    </citation>
    <scope>NUCLEOTIDE SEQUENCE</scope>
    <source>
        <strain evidence="3">RS5133</strain>
    </source>
</reference>
<dbReference type="InterPro" id="IPR047184">
    <property type="entry name" value="KANK1-4"/>
</dbReference>
<feature type="compositionally biased region" description="Polar residues" evidence="2">
    <location>
        <begin position="162"/>
        <end position="174"/>
    </location>
</feature>
<dbReference type="PANTHER" id="PTHR24168">
    <property type="entry name" value="KN MOTIF AND ANKYRIN REPEAT DOMAIN-CONTAINING"/>
    <property type="match status" value="1"/>
</dbReference>
<dbReference type="Gene3D" id="1.25.40.20">
    <property type="entry name" value="Ankyrin repeat-containing domain"/>
    <property type="match status" value="1"/>
</dbReference>
<feature type="repeat" description="ANK" evidence="1">
    <location>
        <begin position="375"/>
        <end position="407"/>
    </location>
</feature>
<dbReference type="InterPro" id="IPR002110">
    <property type="entry name" value="Ankyrin_rpt"/>
</dbReference>
<protein>
    <recommendedName>
        <fullName evidence="5">Ankyrin repeat-containing protein</fullName>
    </recommendedName>
</protein>
<dbReference type="AlphaFoldDB" id="A0AAV5VA72"/>
<dbReference type="GO" id="GO:0005737">
    <property type="term" value="C:cytoplasm"/>
    <property type="evidence" value="ECO:0007669"/>
    <property type="project" value="TreeGrafter"/>
</dbReference>
<feature type="repeat" description="ANK" evidence="1">
    <location>
        <begin position="446"/>
        <end position="478"/>
    </location>
</feature>
<proteinExistence type="predicted"/>
<feature type="compositionally biased region" description="Acidic residues" evidence="2">
    <location>
        <begin position="92"/>
        <end position="107"/>
    </location>
</feature>
<dbReference type="GO" id="GO:0030837">
    <property type="term" value="P:negative regulation of actin filament polymerization"/>
    <property type="evidence" value="ECO:0007669"/>
    <property type="project" value="InterPro"/>
</dbReference>
<evidence type="ECO:0008006" key="5">
    <source>
        <dbReference type="Google" id="ProtNLM"/>
    </source>
</evidence>